<comment type="function">
    <text evidence="2">Catalyzes the first step of the osmoprotectant glycine betaine synthesis.</text>
</comment>
<dbReference type="Gene3D" id="3.90.380.10">
    <property type="entry name" value="Naphthalene 1,2-dioxygenase Alpha Subunit, Chain A, domain 1"/>
    <property type="match status" value="2"/>
</dbReference>
<dbReference type="PRINTS" id="PR00090">
    <property type="entry name" value="RNGDIOXGNASE"/>
</dbReference>
<evidence type="ECO:0000256" key="1">
    <source>
        <dbReference type="ARBA" id="ARBA00001962"/>
    </source>
</evidence>
<evidence type="ECO:0000259" key="13">
    <source>
        <dbReference type="PROSITE" id="PS51296"/>
    </source>
</evidence>
<dbReference type="CDD" id="cd00680">
    <property type="entry name" value="RHO_alpha_C"/>
    <property type="match status" value="1"/>
</dbReference>
<dbReference type="InterPro" id="IPR017941">
    <property type="entry name" value="Rieske_2Fe-2S"/>
</dbReference>
<comment type="cofactor">
    <cofactor evidence="1">
        <name>Fe cation</name>
        <dbReference type="ChEBI" id="CHEBI:24875"/>
    </cofactor>
</comment>
<dbReference type="PROSITE" id="PS51296">
    <property type="entry name" value="RIESKE"/>
    <property type="match status" value="1"/>
</dbReference>
<keyword evidence="11" id="KW-0411">Iron-sulfur</keyword>
<evidence type="ECO:0000256" key="4">
    <source>
        <dbReference type="ARBA" id="ARBA00010848"/>
    </source>
</evidence>
<dbReference type="GO" id="GO:0019133">
    <property type="term" value="F:choline monooxygenase activity"/>
    <property type="evidence" value="ECO:0007669"/>
    <property type="project" value="UniProtKB-EC"/>
</dbReference>
<reference evidence="14" key="2">
    <citation type="journal article" date="2023" name="IMA Fungus">
        <title>Comparative genomic study of the Penicillium genus elucidates a diverse pangenome and 15 lateral gene transfer events.</title>
        <authorList>
            <person name="Petersen C."/>
            <person name="Sorensen T."/>
            <person name="Nielsen M.R."/>
            <person name="Sondergaard T.E."/>
            <person name="Sorensen J.L."/>
            <person name="Fitzpatrick D.A."/>
            <person name="Frisvad J.C."/>
            <person name="Nielsen K.L."/>
        </authorList>
    </citation>
    <scope>NUCLEOTIDE SEQUENCE</scope>
    <source>
        <strain evidence="14">IBT 15544</strain>
    </source>
</reference>
<reference evidence="14" key="1">
    <citation type="submission" date="2022-12" db="EMBL/GenBank/DDBJ databases">
        <authorList>
            <person name="Petersen C."/>
        </authorList>
    </citation>
    <scope>NUCLEOTIDE SEQUENCE</scope>
    <source>
        <strain evidence="14">IBT 15544</strain>
    </source>
</reference>
<dbReference type="InterPro" id="IPR001663">
    <property type="entry name" value="Rng_hydr_dOase-A"/>
</dbReference>
<keyword evidence="10" id="KW-0408">Iron</keyword>
<evidence type="ECO:0000256" key="7">
    <source>
        <dbReference type="ARBA" id="ARBA00022714"/>
    </source>
</evidence>
<dbReference type="Gene3D" id="2.102.10.10">
    <property type="entry name" value="Rieske [2Fe-2S] iron-sulphur domain"/>
    <property type="match status" value="1"/>
</dbReference>
<dbReference type="CDD" id="cd03469">
    <property type="entry name" value="Rieske_RO_Alpha_N"/>
    <property type="match status" value="1"/>
</dbReference>
<dbReference type="Proteomes" id="UP001150904">
    <property type="component" value="Unassembled WGS sequence"/>
</dbReference>
<dbReference type="InterPro" id="IPR015879">
    <property type="entry name" value="Ring_hydroxy_dOase_asu_C_dom"/>
</dbReference>
<evidence type="ECO:0000256" key="6">
    <source>
        <dbReference type="ARBA" id="ARBA00014931"/>
    </source>
</evidence>
<evidence type="ECO:0000256" key="10">
    <source>
        <dbReference type="ARBA" id="ARBA00023004"/>
    </source>
</evidence>
<keyword evidence="8" id="KW-0479">Metal-binding</keyword>
<organism evidence="14 15">
    <name type="scientific">Penicillium cinerascens</name>
    <dbReference type="NCBI Taxonomy" id="70096"/>
    <lineage>
        <taxon>Eukaryota</taxon>
        <taxon>Fungi</taxon>
        <taxon>Dikarya</taxon>
        <taxon>Ascomycota</taxon>
        <taxon>Pezizomycotina</taxon>
        <taxon>Eurotiomycetes</taxon>
        <taxon>Eurotiomycetidae</taxon>
        <taxon>Eurotiales</taxon>
        <taxon>Aspergillaceae</taxon>
        <taxon>Penicillium</taxon>
    </lineage>
</organism>
<dbReference type="PANTHER" id="PTHR43756">
    <property type="entry name" value="CHOLINE MONOOXYGENASE, CHLOROPLASTIC"/>
    <property type="match status" value="1"/>
</dbReference>
<keyword evidence="7" id="KW-0001">2Fe-2S</keyword>
<comment type="similarity">
    <text evidence="4">Belongs to the choline monooxygenase family.</text>
</comment>
<accession>A0A9W9MM78</accession>
<feature type="domain" description="Rieske" evidence="13">
    <location>
        <begin position="52"/>
        <end position="151"/>
    </location>
</feature>
<evidence type="ECO:0000256" key="5">
    <source>
        <dbReference type="ARBA" id="ARBA00012763"/>
    </source>
</evidence>
<sequence length="415" mass="47992">MASSMMHYFRFGSGSKETPPAKDKPVRALPASWYTSPEMYELERRAIFSRRWLFITHSSRVKNTGDWLRFEIAGFDFIITRDRQGGINAFHNVCRHRAYPVIEAEGSGNAKILACRYHGWSYGLNGKMAKAPGYQDLDGFDKEKNGLFRIHVNVDVNGFIWVNMDAKETPEVPWEEHFADVDKQDRYKAYNFDDYDFDHIYDLDGRYNWKILADNFNECYHCPTTHPDVPEFLNLESFDSDLKGGHIQHHCVSTPEQLARGLYTASTYYFPVTAMVVSPHFIMIQKFLPKGPKESSMSYEIYRNRNSSETDFRLISDMYERVMREDKVLCINAQRNLERGVFVNGQLHPKFEKAPLFFQETCREVVTEHYEKEVAQGCEIAPAKQNMDMDAEVSQSDESICAGLACGSQRTVLAW</sequence>
<evidence type="ECO:0000313" key="14">
    <source>
        <dbReference type="EMBL" id="KAJ5203924.1"/>
    </source>
</evidence>
<dbReference type="EC" id="1.14.15.7" evidence="5"/>
<evidence type="ECO:0000313" key="15">
    <source>
        <dbReference type="Proteomes" id="UP001150904"/>
    </source>
</evidence>
<dbReference type="EMBL" id="JAPQKR010000012">
    <property type="protein sequence ID" value="KAJ5203924.1"/>
    <property type="molecule type" value="Genomic_DNA"/>
</dbReference>
<comment type="pathway">
    <text evidence="3">Amine and polyamine biosynthesis; betaine biosynthesis via choline pathway; betaine aldehyde from choline (monooxygenase route): step 1/1.</text>
</comment>
<dbReference type="Pfam" id="PF00355">
    <property type="entry name" value="Rieske"/>
    <property type="match status" value="1"/>
</dbReference>
<dbReference type="RefSeq" id="XP_058308403.1">
    <property type="nucleotide sequence ID" value="XM_058451865.1"/>
</dbReference>
<gene>
    <name evidence="14" type="ORF">N7498_004803</name>
</gene>
<evidence type="ECO:0000256" key="9">
    <source>
        <dbReference type="ARBA" id="ARBA00023002"/>
    </source>
</evidence>
<dbReference type="SUPFAM" id="SSF50022">
    <property type="entry name" value="ISP domain"/>
    <property type="match status" value="1"/>
</dbReference>
<protein>
    <recommendedName>
        <fullName evidence="6">Choline monooxygenase, chloroplastic</fullName>
        <ecNumber evidence="5">1.14.15.7</ecNumber>
    </recommendedName>
</protein>
<evidence type="ECO:0000256" key="8">
    <source>
        <dbReference type="ARBA" id="ARBA00022723"/>
    </source>
</evidence>
<dbReference type="OrthoDB" id="426882at2759"/>
<dbReference type="AlphaFoldDB" id="A0A9W9MM78"/>
<dbReference type="PANTHER" id="PTHR43756:SF5">
    <property type="entry name" value="CHOLINE MONOOXYGENASE, CHLOROPLASTIC"/>
    <property type="match status" value="1"/>
</dbReference>
<comment type="catalytic activity">
    <reaction evidence="12">
        <text>choline + 2 reduced [2Fe-2S]-[ferredoxin] + O2 + 2 H(+) = betaine aldehyde hydrate + 2 oxidized [2Fe-2S]-[ferredoxin] + H2O</text>
        <dbReference type="Rhea" id="RHEA:17769"/>
        <dbReference type="Rhea" id="RHEA-COMP:10000"/>
        <dbReference type="Rhea" id="RHEA-COMP:10001"/>
        <dbReference type="ChEBI" id="CHEBI:15354"/>
        <dbReference type="ChEBI" id="CHEBI:15377"/>
        <dbReference type="ChEBI" id="CHEBI:15378"/>
        <dbReference type="ChEBI" id="CHEBI:15379"/>
        <dbReference type="ChEBI" id="CHEBI:15870"/>
        <dbReference type="ChEBI" id="CHEBI:33737"/>
        <dbReference type="ChEBI" id="CHEBI:33738"/>
        <dbReference type="EC" id="1.14.15.7"/>
    </reaction>
</comment>
<evidence type="ECO:0000256" key="12">
    <source>
        <dbReference type="ARBA" id="ARBA00049097"/>
    </source>
</evidence>
<dbReference type="SUPFAM" id="SSF55961">
    <property type="entry name" value="Bet v1-like"/>
    <property type="match status" value="1"/>
</dbReference>
<keyword evidence="9" id="KW-0560">Oxidoreductase</keyword>
<evidence type="ECO:0000256" key="11">
    <source>
        <dbReference type="ARBA" id="ARBA00023014"/>
    </source>
</evidence>
<name>A0A9W9MM78_9EURO</name>
<proteinExistence type="inferred from homology"/>
<evidence type="ECO:0000256" key="3">
    <source>
        <dbReference type="ARBA" id="ARBA00004866"/>
    </source>
</evidence>
<dbReference type="GO" id="GO:0051537">
    <property type="term" value="F:2 iron, 2 sulfur cluster binding"/>
    <property type="evidence" value="ECO:0007669"/>
    <property type="project" value="UniProtKB-KW"/>
</dbReference>
<dbReference type="InterPro" id="IPR036922">
    <property type="entry name" value="Rieske_2Fe-2S_sf"/>
</dbReference>
<dbReference type="GO" id="GO:0005506">
    <property type="term" value="F:iron ion binding"/>
    <property type="evidence" value="ECO:0007669"/>
    <property type="project" value="InterPro"/>
</dbReference>
<dbReference type="Pfam" id="PF00848">
    <property type="entry name" value="Ring_hydroxyl_A"/>
    <property type="match status" value="1"/>
</dbReference>
<keyword evidence="15" id="KW-1185">Reference proteome</keyword>
<dbReference type="GeneID" id="83179166"/>
<comment type="caution">
    <text evidence="14">The sequence shown here is derived from an EMBL/GenBank/DDBJ whole genome shotgun (WGS) entry which is preliminary data.</text>
</comment>
<evidence type="ECO:0000256" key="2">
    <source>
        <dbReference type="ARBA" id="ARBA00002149"/>
    </source>
</evidence>